<dbReference type="InterPro" id="IPR037475">
    <property type="entry name" value="Sos7"/>
</dbReference>
<keyword evidence="1" id="KW-0175">Coiled coil</keyword>
<dbReference type="GO" id="GO:0051315">
    <property type="term" value="P:attachment of mitotic spindle microtubules to kinetochore"/>
    <property type="evidence" value="ECO:0007669"/>
    <property type="project" value="TreeGrafter"/>
</dbReference>
<reference evidence="4" key="1">
    <citation type="journal article" date="2022" name="New Phytol.">
        <title>Evolutionary transition to the ectomycorrhizal habit in the genomes of a hyperdiverse lineage of mushroom-forming fungi.</title>
        <authorList>
            <person name="Looney B."/>
            <person name="Miyauchi S."/>
            <person name="Morin E."/>
            <person name="Drula E."/>
            <person name="Courty P.E."/>
            <person name="Kohler A."/>
            <person name="Kuo A."/>
            <person name="LaButti K."/>
            <person name="Pangilinan J."/>
            <person name="Lipzen A."/>
            <person name="Riley R."/>
            <person name="Andreopoulos W."/>
            <person name="He G."/>
            <person name="Johnson J."/>
            <person name="Nolan M."/>
            <person name="Tritt A."/>
            <person name="Barry K.W."/>
            <person name="Grigoriev I.V."/>
            <person name="Nagy L.G."/>
            <person name="Hibbett D."/>
            <person name="Henrissat B."/>
            <person name="Matheny P.B."/>
            <person name="Labbe J."/>
            <person name="Martin F.M."/>
        </authorList>
    </citation>
    <scope>NUCLEOTIDE SEQUENCE</scope>
    <source>
        <strain evidence="4">BPL690</strain>
    </source>
</reference>
<sequence length="373" mass="41554">MSVPTKTGPIFSGIDSAKQLQVVFDTAHLRIRDIQVRFNSRTPETSEIAEDALGRRGSSSTSQTPDALAAEVSDYMSFMRKLKFQYLENNAKDKYVKTIVNDEAPMITADTNADMQAANLVKKDKLKAAKSRLITRHSDIRNLAPLVEQDYLKAKGLAAEATALTQSILDARLAITRLRQAHPSPRLTIPVAEGQLSSQIADMQLLEDELQAVNERISRVKDAAREGTVDIDRLRSEKAELEKKVAAHRVDADDGRAVDLCNWFDPHRYTSSLALHRLLFNMQSSRSISENELILTYTVDHPSDLTTAQNPRVIMIALLFLPNTRQLADVRVEGLEGVDITNTVDSFVQANDAPGLIWHILSRARQTFSSSVY</sequence>
<feature type="region of interest" description="Disordered" evidence="2">
    <location>
        <begin position="42"/>
        <end position="66"/>
    </location>
</feature>
<name>A0AAD4M3I9_9AGAM</name>
<dbReference type="EMBL" id="WTXG01000018">
    <property type="protein sequence ID" value="KAI0300602.1"/>
    <property type="molecule type" value="Genomic_DNA"/>
</dbReference>
<dbReference type="AlphaFoldDB" id="A0AAD4M3I9"/>
<evidence type="ECO:0000259" key="3">
    <source>
        <dbReference type="Pfam" id="PF20882"/>
    </source>
</evidence>
<dbReference type="Proteomes" id="UP001203297">
    <property type="component" value="Unassembled WGS sequence"/>
</dbReference>
<organism evidence="4 5">
    <name type="scientific">Multifurca ochricompacta</name>
    <dbReference type="NCBI Taxonomy" id="376703"/>
    <lineage>
        <taxon>Eukaryota</taxon>
        <taxon>Fungi</taxon>
        <taxon>Dikarya</taxon>
        <taxon>Basidiomycota</taxon>
        <taxon>Agaricomycotina</taxon>
        <taxon>Agaricomycetes</taxon>
        <taxon>Russulales</taxon>
        <taxon>Russulaceae</taxon>
        <taxon>Multifurca</taxon>
    </lineage>
</organism>
<evidence type="ECO:0000256" key="2">
    <source>
        <dbReference type="SAM" id="MobiDB-lite"/>
    </source>
</evidence>
<feature type="coiled-coil region" evidence="1">
    <location>
        <begin position="196"/>
        <end position="251"/>
    </location>
</feature>
<evidence type="ECO:0000256" key="1">
    <source>
        <dbReference type="SAM" id="Coils"/>
    </source>
</evidence>
<dbReference type="InterPro" id="IPR048781">
    <property type="entry name" value="Sos7_CC"/>
</dbReference>
<dbReference type="Pfam" id="PF20882">
    <property type="entry name" value="Sos7"/>
    <property type="match status" value="1"/>
</dbReference>
<proteinExistence type="predicted"/>
<protein>
    <recommendedName>
        <fullName evidence="3">Kinetochore protein Sos7 coiled-coil domain-containing protein</fullName>
    </recommendedName>
</protein>
<gene>
    <name evidence="4" type="ORF">B0F90DRAFT_1629620</name>
</gene>
<feature type="domain" description="Kinetochore protein Sos7 coiled-coil" evidence="3">
    <location>
        <begin position="78"/>
        <end position="151"/>
    </location>
</feature>
<dbReference type="PANTHER" id="PTHR37329">
    <property type="entry name" value="KINETOCHORE PROTEIN SOS7"/>
    <property type="match status" value="1"/>
</dbReference>
<dbReference type="PANTHER" id="PTHR37329:SF1">
    <property type="entry name" value="KINETOCHORE PROTEIN SOS7"/>
    <property type="match status" value="1"/>
</dbReference>
<accession>A0AAD4M3I9</accession>
<evidence type="ECO:0000313" key="4">
    <source>
        <dbReference type="EMBL" id="KAI0300602.1"/>
    </source>
</evidence>
<keyword evidence="5" id="KW-1185">Reference proteome</keyword>
<dbReference type="GO" id="GO:0034501">
    <property type="term" value="P:protein localization to kinetochore"/>
    <property type="evidence" value="ECO:0007669"/>
    <property type="project" value="InterPro"/>
</dbReference>
<comment type="caution">
    <text evidence="4">The sequence shown here is derived from an EMBL/GenBank/DDBJ whole genome shotgun (WGS) entry which is preliminary data.</text>
</comment>
<evidence type="ECO:0000313" key="5">
    <source>
        <dbReference type="Proteomes" id="UP001203297"/>
    </source>
</evidence>
<dbReference type="GO" id="GO:0000776">
    <property type="term" value="C:kinetochore"/>
    <property type="evidence" value="ECO:0007669"/>
    <property type="project" value="InterPro"/>
</dbReference>